<dbReference type="PANTHER" id="PTHR47339:SF1">
    <property type="entry name" value="CELL DIVISION CONTROL PROTEIN 24"/>
    <property type="match status" value="1"/>
</dbReference>
<sequence>MADPLSVAASIAGLISITVEASKYLRPYIAAAKETPQVAAHVYSEVQSTQVILSGLQELTNSLGSVQARHAALIVVNQVVPILTDGVLLFSELHEELRSLSPKDEVERIPLRARLQWARKEGTFATLLTRLQGFKSSMTLVLMILKSDSDRSATQHQEQLSANINLLLESNHALSRRLMNLEDALDAQTIASKRMSFLSLSGTTPQRSESQKSQPSTIDMDSTIAISKFDFEDDLELSRVYRRAQRDTMDFSFRSSIARSNSWSVFSGLSLGDISIMSVIALPVYQEDLTNAQHYDFGDGTTVVAEASQPSTEQPLLIECLEIMHKMLQLPGMKKHFDEASDLDDTFYNLWAVLRRGIPLIIILQALDPRIDFGADSTTYFSKTLTGHTRDIQHFQAKEAIAWFVQYCHDVLEIETSSLFKVADLLGESSYGFFKVIFIVSLLIEKLTVAGLVSDKDHLETFRGNGPRSDSTELTEFLADQRHLVLQLEELANIKARLEVDVLPRDDVIDVFGNAEAMADLHIDVLIRMERNLLVPLAEQKWLYVFQFYLGLIETEARFISNERLARTKIRSWLDQERFKGDDRPIHLLTKCLKILPLPAQRLPKYNSFIEYLESQFTFSENQRQDITMAKSTLQQATARINDALRYEENREAVRDLEHRVEDWKNHKVGQFGKLVLFDLVNVITHNNVTRSYRGYLFESLMLFAKETGGVQRGGFFFWTRKQVATARQPKLQLKGRVFITNITDVTTTSDSGSYICKVEYETSNDASGRESMSMIFATESQMRLWASKLEEARSRQVI</sequence>
<proteinExistence type="predicted"/>
<dbReference type="Gene3D" id="1.20.900.10">
    <property type="entry name" value="Dbl homology (DH) domain"/>
    <property type="match status" value="1"/>
</dbReference>
<dbReference type="GO" id="GO:0005737">
    <property type="term" value="C:cytoplasm"/>
    <property type="evidence" value="ECO:0007669"/>
    <property type="project" value="TreeGrafter"/>
</dbReference>
<dbReference type="GO" id="GO:0030010">
    <property type="term" value="P:establishment of cell polarity"/>
    <property type="evidence" value="ECO:0007669"/>
    <property type="project" value="TreeGrafter"/>
</dbReference>
<gene>
    <name evidence="3" type="primary">tiam1</name>
    <name evidence="3" type="ORF">NW762_011432</name>
</gene>
<dbReference type="InterPro" id="IPR035899">
    <property type="entry name" value="DBL_dom_sf"/>
</dbReference>
<dbReference type="InterPro" id="IPR053026">
    <property type="entry name" value="CDC42_GEF"/>
</dbReference>
<dbReference type="OrthoDB" id="19923at2759"/>
<feature type="domain" description="Ig-like" evidence="2">
    <location>
        <begin position="719"/>
        <end position="774"/>
    </location>
</feature>
<dbReference type="PANTHER" id="PTHR47339">
    <property type="entry name" value="CELL DIVISION CONTROL PROTEIN 24"/>
    <property type="match status" value="1"/>
</dbReference>
<dbReference type="InterPro" id="IPR007110">
    <property type="entry name" value="Ig-like_dom"/>
</dbReference>
<dbReference type="Proteomes" id="UP001152049">
    <property type="component" value="Unassembled WGS sequence"/>
</dbReference>
<evidence type="ECO:0000259" key="2">
    <source>
        <dbReference type="PROSITE" id="PS50835"/>
    </source>
</evidence>
<dbReference type="PROSITE" id="PS50835">
    <property type="entry name" value="IG_LIKE"/>
    <property type="match status" value="1"/>
</dbReference>
<dbReference type="GO" id="GO:0005634">
    <property type="term" value="C:nucleus"/>
    <property type="evidence" value="ECO:0007669"/>
    <property type="project" value="TreeGrafter"/>
</dbReference>
<name>A0A9W8RTA4_9HYPO</name>
<dbReference type="Gene3D" id="2.30.29.30">
    <property type="entry name" value="Pleckstrin-homology domain (PH domain)/Phosphotyrosine-binding domain (PTB)"/>
    <property type="match status" value="1"/>
</dbReference>
<dbReference type="SMART" id="SM00325">
    <property type="entry name" value="RhoGEF"/>
    <property type="match status" value="1"/>
</dbReference>
<dbReference type="GO" id="GO:0005085">
    <property type="term" value="F:guanyl-nucleotide exchange factor activity"/>
    <property type="evidence" value="ECO:0007669"/>
    <property type="project" value="InterPro"/>
</dbReference>
<evidence type="ECO:0000313" key="4">
    <source>
        <dbReference type="Proteomes" id="UP001152049"/>
    </source>
</evidence>
<comment type="caution">
    <text evidence="3">The sequence shown here is derived from an EMBL/GenBank/DDBJ whole genome shotgun (WGS) entry which is preliminary data.</text>
</comment>
<reference evidence="3" key="1">
    <citation type="submission" date="2022-09" db="EMBL/GenBank/DDBJ databases">
        <title>Fusarium specimens isolated from Avocado Roots.</title>
        <authorList>
            <person name="Stajich J."/>
            <person name="Roper C."/>
            <person name="Heimlech-Rivalta G."/>
        </authorList>
    </citation>
    <scope>NUCLEOTIDE SEQUENCE</scope>
    <source>
        <strain evidence="3">CF00136</strain>
    </source>
</reference>
<dbReference type="InterPro" id="IPR000219">
    <property type="entry name" value="DH_dom"/>
</dbReference>
<dbReference type="Pfam" id="PF15411">
    <property type="entry name" value="PH_10"/>
    <property type="match status" value="1"/>
</dbReference>
<dbReference type="GO" id="GO:0043332">
    <property type="term" value="C:mating projection tip"/>
    <property type="evidence" value="ECO:0007669"/>
    <property type="project" value="TreeGrafter"/>
</dbReference>
<dbReference type="Gene3D" id="1.10.418.10">
    <property type="entry name" value="Calponin-like domain"/>
    <property type="match status" value="1"/>
</dbReference>
<dbReference type="SUPFAM" id="SSF50729">
    <property type="entry name" value="PH domain-like"/>
    <property type="match status" value="1"/>
</dbReference>
<organism evidence="3 4">
    <name type="scientific">Fusarium torreyae</name>
    <dbReference type="NCBI Taxonomy" id="1237075"/>
    <lineage>
        <taxon>Eukaryota</taxon>
        <taxon>Fungi</taxon>
        <taxon>Dikarya</taxon>
        <taxon>Ascomycota</taxon>
        <taxon>Pezizomycotina</taxon>
        <taxon>Sordariomycetes</taxon>
        <taxon>Hypocreomycetidae</taxon>
        <taxon>Hypocreales</taxon>
        <taxon>Nectriaceae</taxon>
        <taxon>Fusarium</taxon>
    </lineage>
</organism>
<dbReference type="InterPro" id="IPR010481">
    <property type="entry name" value="Cdc24/Scd1_N"/>
</dbReference>
<dbReference type="InterPro" id="IPR011993">
    <property type="entry name" value="PH-like_dom_sf"/>
</dbReference>
<evidence type="ECO:0000313" key="3">
    <source>
        <dbReference type="EMBL" id="KAJ4251449.1"/>
    </source>
</evidence>
<dbReference type="PROSITE" id="PS50010">
    <property type="entry name" value="DH_2"/>
    <property type="match status" value="1"/>
</dbReference>
<keyword evidence="4" id="KW-1185">Reference proteome</keyword>
<dbReference type="GO" id="GO:0000935">
    <property type="term" value="C:division septum"/>
    <property type="evidence" value="ECO:0007669"/>
    <property type="project" value="TreeGrafter"/>
</dbReference>
<dbReference type="EMBL" id="JAOQAZ010000028">
    <property type="protein sequence ID" value="KAJ4251449.1"/>
    <property type="molecule type" value="Genomic_DNA"/>
</dbReference>
<protein>
    <submittedName>
        <fullName evidence="3">Rho guanyl-nucleotide exchange factor activity protein</fullName>
    </submittedName>
</protein>
<accession>A0A9W8RTA4</accession>
<dbReference type="AlphaFoldDB" id="A0A9W8RTA4"/>
<feature type="domain" description="DH" evidence="1">
    <location>
        <begin position="469"/>
        <end position="644"/>
    </location>
</feature>
<dbReference type="GO" id="GO:0031106">
    <property type="term" value="P:septin ring organization"/>
    <property type="evidence" value="ECO:0007669"/>
    <property type="project" value="TreeGrafter"/>
</dbReference>
<dbReference type="SUPFAM" id="SSF48065">
    <property type="entry name" value="DBL homology domain (DH-domain)"/>
    <property type="match status" value="1"/>
</dbReference>
<evidence type="ECO:0000259" key="1">
    <source>
        <dbReference type="PROSITE" id="PS50010"/>
    </source>
</evidence>
<dbReference type="InterPro" id="IPR036872">
    <property type="entry name" value="CH_dom_sf"/>
</dbReference>
<dbReference type="Pfam" id="PF06395">
    <property type="entry name" value="CDC24"/>
    <property type="match status" value="1"/>
</dbReference>